<proteinExistence type="predicted"/>
<evidence type="ECO:0008006" key="3">
    <source>
        <dbReference type="Google" id="ProtNLM"/>
    </source>
</evidence>
<comment type="caution">
    <text evidence="1">The sequence shown here is derived from an EMBL/GenBank/DDBJ whole genome shotgun (WGS) entry which is preliminary data.</text>
</comment>
<dbReference type="Gene3D" id="3.30.70.120">
    <property type="match status" value="1"/>
</dbReference>
<reference evidence="1 2" key="1">
    <citation type="submission" date="2018-04" db="EMBL/GenBank/DDBJ databases">
        <title>Genomic Encyclopedia of Archaeal and Bacterial Type Strains, Phase II (KMG-II): from individual species to whole genera.</title>
        <authorList>
            <person name="Goeker M."/>
        </authorList>
    </citation>
    <scope>NUCLEOTIDE SEQUENCE [LARGE SCALE GENOMIC DNA]</scope>
    <source>
        <strain evidence="1 2">DSM 25521</strain>
    </source>
</reference>
<protein>
    <recommendedName>
        <fullName evidence="3">Nitrogen regulatory protein P-II family</fullName>
    </recommendedName>
</protein>
<name>A0A2T4YS51_9HYPH</name>
<keyword evidence="2" id="KW-1185">Reference proteome</keyword>
<evidence type="ECO:0000313" key="1">
    <source>
        <dbReference type="EMBL" id="PTM46621.1"/>
    </source>
</evidence>
<evidence type="ECO:0000313" key="2">
    <source>
        <dbReference type="Proteomes" id="UP000241808"/>
    </source>
</evidence>
<dbReference type="EMBL" id="PZZL01000029">
    <property type="protein sequence ID" value="PTM46621.1"/>
    <property type="molecule type" value="Genomic_DNA"/>
</dbReference>
<dbReference type="Proteomes" id="UP000241808">
    <property type="component" value="Unassembled WGS sequence"/>
</dbReference>
<accession>A0A2T4YS51</accession>
<dbReference type="RefSeq" id="WP_108179679.1">
    <property type="nucleotide sequence ID" value="NZ_PZZL01000029.1"/>
</dbReference>
<dbReference type="AlphaFoldDB" id="A0A2T4YS51"/>
<gene>
    <name evidence="1" type="ORF">C8P69_1292</name>
</gene>
<dbReference type="InterPro" id="IPR015867">
    <property type="entry name" value="N-reg_PII/ATP_PRibTrfase_C"/>
</dbReference>
<organism evidence="1 2">
    <name type="scientific">Phreatobacter oligotrophus</name>
    <dbReference type="NCBI Taxonomy" id="1122261"/>
    <lineage>
        <taxon>Bacteria</taxon>
        <taxon>Pseudomonadati</taxon>
        <taxon>Pseudomonadota</taxon>
        <taxon>Alphaproteobacteria</taxon>
        <taxon>Hyphomicrobiales</taxon>
        <taxon>Phreatobacteraceae</taxon>
        <taxon>Phreatobacter</taxon>
    </lineage>
</organism>
<sequence length="92" mass="9520">MSATRVEIMVGDALVTPLTELLDRHAPAAYVVVEGLSGVNRRGVSSPGLADALVVVVCRSATSKALLDNLKAFLSRYGGVAFATDGFGVNVD</sequence>